<dbReference type="AlphaFoldDB" id="A0A518ARE9"/>
<evidence type="ECO:0000256" key="6">
    <source>
        <dbReference type="SAM" id="MobiDB-lite"/>
    </source>
</evidence>
<evidence type="ECO:0000256" key="5">
    <source>
        <dbReference type="ARBA" id="ARBA00023136"/>
    </source>
</evidence>
<feature type="transmembrane region" description="Helical" evidence="7">
    <location>
        <begin position="442"/>
        <end position="462"/>
    </location>
</feature>
<keyword evidence="9" id="KW-1185">Reference proteome</keyword>
<feature type="transmembrane region" description="Helical" evidence="7">
    <location>
        <begin position="84"/>
        <end position="103"/>
    </location>
</feature>
<dbReference type="InterPro" id="IPR000109">
    <property type="entry name" value="POT_fam"/>
</dbReference>
<name>A0A518ARE9_9BACT</name>
<evidence type="ECO:0000313" key="9">
    <source>
        <dbReference type="Proteomes" id="UP000315750"/>
    </source>
</evidence>
<dbReference type="GO" id="GO:0006857">
    <property type="term" value="P:oligopeptide transport"/>
    <property type="evidence" value="ECO:0007669"/>
    <property type="project" value="InterPro"/>
</dbReference>
<keyword evidence="4 7" id="KW-1133">Transmembrane helix</keyword>
<keyword evidence="3 7" id="KW-0812">Transmembrane</keyword>
<feature type="transmembrane region" description="Helical" evidence="7">
    <location>
        <begin position="206"/>
        <end position="225"/>
    </location>
</feature>
<evidence type="ECO:0000256" key="4">
    <source>
        <dbReference type="ARBA" id="ARBA00022989"/>
    </source>
</evidence>
<dbReference type="Gene3D" id="1.20.1250.20">
    <property type="entry name" value="MFS general substrate transporter like domains"/>
    <property type="match status" value="2"/>
</dbReference>
<dbReference type="OrthoDB" id="9772725at2"/>
<dbReference type="InterPro" id="IPR018456">
    <property type="entry name" value="PTR2_symporter_CS"/>
</dbReference>
<feature type="transmembrane region" description="Helical" evidence="7">
    <location>
        <begin position="139"/>
        <end position="158"/>
    </location>
</feature>
<feature type="transmembrane region" description="Helical" evidence="7">
    <location>
        <begin position="309"/>
        <end position="330"/>
    </location>
</feature>
<dbReference type="GO" id="GO:0022857">
    <property type="term" value="F:transmembrane transporter activity"/>
    <property type="evidence" value="ECO:0007669"/>
    <property type="project" value="InterPro"/>
</dbReference>
<dbReference type="Proteomes" id="UP000315750">
    <property type="component" value="Chromosome"/>
</dbReference>
<comment type="similarity">
    <text evidence="2">Belongs to the major facilitator superfamily. Proton-dependent oligopeptide transporter (POT/PTR) (TC 2.A.17) family.</text>
</comment>
<feature type="transmembrane region" description="Helical" evidence="7">
    <location>
        <begin position="110"/>
        <end position="127"/>
    </location>
</feature>
<comment type="subcellular location">
    <subcellularLocation>
        <location evidence="1">Membrane</location>
        <topology evidence="1">Multi-pass membrane protein</topology>
    </subcellularLocation>
</comment>
<feature type="transmembrane region" description="Helical" evidence="7">
    <location>
        <begin position="252"/>
        <end position="270"/>
    </location>
</feature>
<accession>A0A518ARE9</accession>
<dbReference type="EMBL" id="CP036278">
    <property type="protein sequence ID" value="QDU57285.1"/>
    <property type="molecule type" value="Genomic_DNA"/>
</dbReference>
<feature type="transmembrane region" description="Helical" evidence="7">
    <location>
        <begin position="407"/>
        <end position="430"/>
    </location>
</feature>
<evidence type="ECO:0000256" key="7">
    <source>
        <dbReference type="SAM" id="Phobius"/>
    </source>
</evidence>
<dbReference type="KEGG" id="amuc:Pan181_35000"/>
<dbReference type="PANTHER" id="PTHR11654">
    <property type="entry name" value="OLIGOPEPTIDE TRANSPORTER-RELATED"/>
    <property type="match status" value="1"/>
</dbReference>
<protein>
    <submittedName>
        <fullName evidence="8">Di-/tripeptide transporter</fullName>
    </submittedName>
</protein>
<dbReference type="CDD" id="cd17347">
    <property type="entry name" value="MFS_SLC15A1_2_like"/>
    <property type="match status" value="1"/>
</dbReference>
<dbReference type="GO" id="GO:0016020">
    <property type="term" value="C:membrane"/>
    <property type="evidence" value="ECO:0007669"/>
    <property type="project" value="UniProtKB-SubCell"/>
</dbReference>
<evidence type="ECO:0000256" key="1">
    <source>
        <dbReference type="ARBA" id="ARBA00004141"/>
    </source>
</evidence>
<sequence>MSDSPYTSPETAPELKGGHQQTTPFDIETMPPGIPFIIGNEAAERFSFYGMKAILTVFMTKYLLDTTGVLDPMSPEAAKASVSFFTAAVYFTPFLGAIISDWLWGKYNTILYLSLLYCAGHGVLATMDIPQSAIPMRWILFVGLGLIALGAGGIKPCVSAHVGDQFGTRNQHLLARVYSWFYFSINLGSTVSTLLTPILLVKYGPGWAFGVPGILMALATFVFWLGRNRFVHVPAGGNTFFTETFGSDGIKAMLNLAPLLLLVAMFWSLFDQTASAWVLQAENMNRSFGTINWGGNAVSLELLPSQLQAVNPLFVMMLIPVFSYVIYPVMGKSFEVTPLRKIGIGLFVTVLAFSISGWIESRIVAGESPHIIWQILAYVVLTSAEIMVSITMLEFFYTQAPKRMKSLIMAFCMLSVSIGNIFTGVVNLVIQNGDGTNKLPGATYYWFFTVMMLVTAVVYVFWSQTYKGTTYIQGDDTGEAAA</sequence>
<dbReference type="InterPro" id="IPR036259">
    <property type="entry name" value="MFS_trans_sf"/>
</dbReference>
<feature type="region of interest" description="Disordered" evidence="6">
    <location>
        <begin position="1"/>
        <end position="24"/>
    </location>
</feature>
<proteinExistence type="inferred from homology"/>
<feature type="compositionally biased region" description="Polar residues" evidence="6">
    <location>
        <begin position="1"/>
        <end position="10"/>
    </location>
</feature>
<feature type="transmembrane region" description="Helical" evidence="7">
    <location>
        <begin position="342"/>
        <end position="359"/>
    </location>
</feature>
<feature type="transmembrane region" description="Helical" evidence="7">
    <location>
        <begin position="179"/>
        <end position="200"/>
    </location>
</feature>
<reference evidence="8 9" key="1">
    <citation type="submission" date="2019-02" db="EMBL/GenBank/DDBJ databases">
        <title>Deep-cultivation of Planctomycetes and their phenomic and genomic characterization uncovers novel biology.</title>
        <authorList>
            <person name="Wiegand S."/>
            <person name="Jogler M."/>
            <person name="Boedeker C."/>
            <person name="Pinto D."/>
            <person name="Vollmers J."/>
            <person name="Rivas-Marin E."/>
            <person name="Kohn T."/>
            <person name="Peeters S.H."/>
            <person name="Heuer A."/>
            <person name="Rast P."/>
            <person name="Oberbeckmann S."/>
            <person name="Bunk B."/>
            <person name="Jeske O."/>
            <person name="Meyerdierks A."/>
            <person name="Storesund J.E."/>
            <person name="Kallscheuer N."/>
            <person name="Luecker S."/>
            <person name="Lage O.M."/>
            <person name="Pohl T."/>
            <person name="Merkel B.J."/>
            <person name="Hornburger P."/>
            <person name="Mueller R.-W."/>
            <person name="Bruemmer F."/>
            <person name="Labrenz M."/>
            <person name="Spormann A.M."/>
            <person name="Op den Camp H."/>
            <person name="Overmann J."/>
            <person name="Amann R."/>
            <person name="Jetten M.S.M."/>
            <person name="Mascher T."/>
            <person name="Medema M.H."/>
            <person name="Devos D.P."/>
            <person name="Kaster A.-K."/>
            <person name="Ovreas L."/>
            <person name="Rohde M."/>
            <person name="Galperin M.Y."/>
            <person name="Jogler C."/>
        </authorList>
    </citation>
    <scope>NUCLEOTIDE SEQUENCE [LARGE SCALE GENOMIC DNA]</scope>
    <source>
        <strain evidence="8 9">Pan181</strain>
    </source>
</reference>
<dbReference type="SUPFAM" id="SSF103473">
    <property type="entry name" value="MFS general substrate transporter"/>
    <property type="match status" value="1"/>
</dbReference>
<keyword evidence="5 7" id="KW-0472">Membrane</keyword>
<dbReference type="PROSITE" id="PS01022">
    <property type="entry name" value="PTR2_1"/>
    <property type="match status" value="1"/>
</dbReference>
<feature type="transmembrane region" description="Helical" evidence="7">
    <location>
        <begin position="371"/>
        <end position="395"/>
    </location>
</feature>
<gene>
    <name evidence="8" type="primary">dtpT</name>
    <name evidence="8" type="ORF">Pan181_35000</name>
</gene>
<evidence type="ECO:0000256" key="3">
    <source>
        <dbReference type="ARBA" id="ARBA00022692"/>
    </source>
</evidence>
<evidence type="ECO:0000256" key="2">
    <source>
        <dbReference type="ARBA" id="ARBA00005982"/>
    </source>
</evidence>
<dbReference type="Pfam" id="PF00854">
    <property type="entry name" value="PTR2"/>
    <property type="match status" value="2"/>
</dbReference>
<evidence type="ECO:0000313" key="8">
    <source>
        <dbReference type="EMBL" id="QDU57285.1"/>
    </source>
</evidence>
<organism evidence="8 9">
    <name type="scientific">Aeoliella mucimassa</name>
    <dbReference type="NCBI Taxonomy" id="2527972"/>
    <lineage>
        <taxon>Bacteria</taxon>
        <taxon>Pseudomonadati</taxon>
        <taxon>Planctomycetota</taxon>
        <taxon>Planctomycetia</taxon>
        <taxon>Pirellulales</taxon>
        <taxon>Lacipirellulaceae</taxon>
        <taxon>Aeoliella</taxon>
    </lineage>
</organism>
<dbReference type="RefSeq" id="WP_145248354.1">
    <property type="nucleotide sequence ID" value="NZ_CP036278.1"/>
</dbReference>